<feature type="chain" id="PRO_5001926105" description="Lipoprotein" evidence="1">
    <location>
        <begin position="24"/>
        <end position="118"/>
    </location>
</feature>
<gene>
    <name evidence="2" type="ORF">HMPREF0654_01840</name>
</gene>
<keyword evidence="1" id="KW-0732">Signal</keyword>
<dbReference type="Proteomes" id="UP000029538">
    <property type="component" value="Unassembled WGS sequence"/>
</dbReference>
<accession>A0A096C5V6</accession>
<evidence type="ECO:0000313" key="3">
    <source>
        <dbReference type="Proteomes" id="UP000029538"/>
    </source>
</evidence>
<organism evidence="2 3">
    <name type="scientific">Prevotella disiens DNF00882</name>
    <dbReference type="NCBI Taxonomy" id="1401075"/>
    <lineage>
        <taxon>Bacteria</taxon>
        <taxon>Pseudomonadati</taxon>
        <taxon>Bacteroidota</taxon>
        <taxon>Bacteroidia</taxon>
        <taxon>Bacteroidales</taxon>
        <taxon>Prevotellaceae</taxon>
        <taxon>Prevotella</taxon>
    </lineage>
</organism>
<evidence type="ECO:0000256" key="1">
    <source>
        <dbReference type="SAM" id="SignalP"/>
    </source>
</evidence>
<dbReference type="AlphaFoldDB" id="A0A096C5V6"/>
<protein>
    <recommendedName>
        <fullName evidence="4">Lipoprotein</fullName>
    </recommendedName>
</protein>
<proteinExistence type="predicted"/>
<dbReference type="EMBL" id="JRNR01000005">
    <property type="protein sequence ID" value="KGF50292.1"/>
    <property type="molecule type" value="Genomic_DNA"/>
</dbReference>
<feature type="signal peptide" evidence="1">
    <location>
        <begin position="1"/>
        <end position="23"/>
    </location>
</feature>
<evidence type="ECO:0000313" key="2">
    <source>
        <dbReference type="EMBL" id="KGF50292.1"/>
    </source>
</evidence>
<comment type="caution">
    <text evidence="2">The sequence shown here is derived from an EMBL/GenBank/DDBJ whole genome shotgun (WGS) entry which is preliminary data.</text>
</comment>
<dbReference type="PROSITE" id="PS51257">
    <property type="entry name" value="PROKAR_LIPOPROTEIN"/>
    <property type="match status" value="1"/>
</dbReference>
<reference evidence="2 3" key="1">
    <citation type="submission" date="2014-07" db="EMBL/GenBank/DDBJ databases">
        <authorList>
            <person name="McCorrison J."/>
            <person name="Sanka R."/>
            <person name="Torralba M."/>
            <person name="Gillis M."/>
            <person name="Haft D.H."/>
            <person name="Methe B."/>
            <person name="Sutton G."/>
            <person name="Nelson K.E."/>
        </authorList>
    </citation>
    <scope>NUCLEOTIDE SEQUENCE [LARGE SCALE GENOMIC DNA]</scope>
    <source>
        <strain evidence="2 3">DNF00882</strain>
    </source>
</reference>
<dbReference type="RefSeq" id="WP_004358526.1">
    <property type="nucleotide sequence ID" value="NZ_JRNR01000005.1"/>
</dbReference>
<name>A0A096C5V6_9BACT</name>
<sequence length="118" mass="13248">MNNLKLSLVAASIFLACSSSVSAQCPIMEQILNSGDEESTGAQKNHTLIINYDEKKGDKALKKAIEKKDCEIVYDHKEFNSLTIKTPEDWDIEKAIAYFNKIKGVTNVRKDGISRLQR</sequence>
<evidence type="ECO:0008006" key="4">
    <source>
        <dbReference type="Google" id="ProtNLM"/>
    </source>
</evidence>